<organism evidence="2 3">
    <name type="scientific">Thalassiosira oceanica</name>
    <name type="common">Marine diatom</name>
    <dbReference type="NCBI Taxonomy" id="159749"/>
    <lineage>
        <taxon>Eukaryota</taxon>
        <taxon>Sar</taxon>
        <taxon>Stramenopiles</taxon>
        <taxon>Ochrophyta</taxon>
        <taxon>Bacillariophyta</taxon>
        <taxon>Coscinodiscophyceae</taxon>
        <taxon>Thalassiosirophycidae</taxon>
        <taxon>Thalassiosirales</taxon>
        <taxon>Thalassiosiraceae</taxon>
        <taxon>Thalassiosira</taxon>
    </lineage>
</organism>
<keyword evidence="3" id="KW-1185">Reference proteome</keyword>
<feature type="region of interest" description="Disordered" evidence="1">
    <location>
        <begin position="1"/>
        <end position="28"/>
    </location>
</feature>
<comment type="caution">
    <text evidence="2">The sequence shown here is derived from an EMBL/GenBank/DDBJ whole genome shotgun (WGS) entry which is preliminary data.</text>
</comment>
<name>K0TBK5_THAOC</name>
<gene>
    <name evidence="2" type="ORF">THAOC_11041</name>
</gene>
<sequence length="132" mass="14083">MPPESGQIAPETDAAADGFTENKAEETVVDTAEPVADLEANTAGATDDFAGDEELEPMEIEKAKTSAPAKAGTAVRKDYPPSFFTDDRGNLKAVNFIVRNPCKVFWMISASVSKSRGIPVHNAAGKGYNLHR</sequence>
<proteinExistence type="predicted"/>
<dbReference type="EMBL" id="AGNL01012503">
    <property type="protein sequence ID" value="EJK67862.1"/>
    <property type="molecule type" value="Genomic_DNA"/>
</dbReference>
<evidence type="ECO:0000256" key="1">
    <source>
        <dbReference type="SAM" id="MobiDB-lite"/>
    </source>
</evidence>
<evidence type="ECO:0000313" key="3">
    <source>
        <dbReference type="Proteomes" id="UP000266841"/>
    </source>
</evidence>
<reference evidence="2 3" key="1">
    <citation type="journal article" date="2012" name="Genome Biol.">
        <title>Genome and low-iron response of an oceanic diatom adapted to chronic iron limitation.</title>
        <authorList>
            <person name="Lommer M."/>
            <person name="Specht M."/>
            <person name="Roy A.S."/>
            <person name="Kraemer L."/>
            <person name="Andreson R."/>
            <person name="Gutowska M.A."/>
            <person name="Wolf J."/>
            <person name="Bergner S.V."/>
            <person name="Schilhabel M.B."/>
            <person name="Klostermeier U.C."/>
            <person name="Beiko R.G."/>
            <person name="Rosenstiel P."/>
            <person name="Hippler M."/>
            <person name="Laroche J."/>
        </authorList>
    </citation>
    <scope>NUCLEOTIDE SEQUENCE [LARGE SCALE GENOMIC DNA]</scope>
    <source>
        <strain evidence="2 3">CCMP1005</strain>
    </source>
</reference>
<dbReference type="AlphaFoldDB" id="K0TBK5"/>
<evidence type="ECO:0000313" key="2">
    <source>
        <dbReference type="EMBL" id="EJK67862.1"/>
    </source>
</evidence>
<accession>K0TBK5</accession>
<dbReference type="Proteomes" id="UP000266841">
    <property type="component" value="Unassembled WGS sequence"/>
</dbReference>
<protein>
    <submittedName>
        <fullName evidence="2">Uncharacterized protein</fullName>
    </submittedName>
</protein>